<evidence type="ECO:0000256" key="17">
    <source>
        <dbReference type="ARBA" id="ARBA00082853"/>
    </source>
</evidence>
<keyword evidence="23" id="KW-1185">Reference proteome</keyword>
<accession>A0AAN9E628</accession>
<evidence type="ECO:0000256" key="18">
    <source>
        <dbReference type="RuleBase" id="RU362110"/>
    </source>
</evidence>
<dbReference type="InterPro" id="IPR023296">
    <property type="entry name" value="Glyco_hydro_beta-prop_sf"/>
</dbReference>
<evidence type="ECO:0000256" key="1">
    <source>
        <dbReference type="ARBA" id="ARBA00000094"/>
    </source>
</evidence>
<dbReference type="InterPro" id="IPR001362">
    <property type="entry name" value="Glyco_hydro_32"/>
</dbReference>
<evidence type="ECO:0000256" key="3">
    <source>
        <dbReference type="ARBA" id="ARBA00004606"/>
    </source>
</evidence>
<evidence type="ECO:0000259" key="21">
    <source>
        <dbReference type="Pfam" id="PF08244"/>
    </source>
</evidence>
<dbReference type="InterPro" id="IPR013320">
    <property type="entry name" value="ConA-like_dom_sf"/>
</dbReference>
<keyword evidence="7" id="KW-0812">Transmembrane</keyword>
<dbReference type="GO" id="GO:0005775">
    <property type="term" value="C:vacuolar lumen"/>
    <property type="evidence" value="ECO:0007669"/>
    <property type="project" value="UniProtKB-SubCell"/>
</dbReference>
<feature type="domain" description="Glycosyl hydrolase family 32 N-terminal" evidence="20">
    <location>
        <begin position="48"/>
        <end position="363"/>
    </location>
</feature>
<evidence type="ECO:0000256" key="15">
    <source>
        <dbReference type="ARBA" id="ARBA00080765"/>
    </source>
</evidence>
<keyword evidence="11" id="KW-0472">Membrane</keyword>
<organism evidence="22 23">
    <name type="scientific">Crotalaria pallida</name>
    <name type="common">Smooth rattlebox</name>
    <name type="synonym">Crotalaria striata</name>
    <dbReference type="NCBI Taxonomy" id="3830"/>
    <lineage>
        <taxon>Eukaryota</taxon>
        <taxon>Viridiplantae</taxon>
        <taxon>Streptophyta</taxon>
        <taxon>Embryophyta</taxon>
        <taxon>Tracheophyta</taxon>
        <taxon>Spermatophyta</taxon>
        <taxon>Magnoliopsida</taxon>
        <taxon>eudicotyledons</taxon>
        <taxon>Gunneridae</taxon>
        <taxon>Pentapetalae</taxon>
        <taxon>rosids</taxon>
        <taxon>fabids</taxon>
        <taxon>Fabales</taxon>
        <taxon>Fabaceae</taxon>
        <taxon>Papilionoideae</taxon>
        <taxon>50 kb inversion clade</taxon>
        <taxon>genistoids sensu lato</taxon>
        <taxon>core genistoids</taxon>
        <taxon>Crotalarieae</taxon>
        <taxon>Crotalaria</taxon>
    </lineage>
</organism>
<keyword evidence="12" id="KW-0464">Manganese</keyword>
<gene>
    <name evidence="22" type="ORF">RIF29_41976</name>
</gene>
<dbReference type="Pfam" id="PF08244">
    <property type="entry name" value="Glyco_hydro_32C"/>
    <property type="match status" value="1"/>
</dbReference>
<comment type="similarity">
    <text evidence="5 18">Belongs to the glycosyl hydrolase 32 family.</text>
</comment>
<keyword evidence="9" id="KW-0735">Signal-anchor</keyword>
<proteinExistence type="inferred from homology"/>
<dbReference type="SUPFAM" id="SSF75005">
    <property type="entry name" value="Arabinanase/levansucrase/invertase"/>
    <property type="match status" value="1"/>
</dbReference>
<comment type="subcellular location">
    <subcellularLocation>
        <location evidence="3">Membrane</location>
        <topology evidence="3">Single-pass type II membrane protein</topology>
    </subcellularLocation>
    <subcellularLocation>
        <location evidence="2">Vacuole lumen</location>
    </subcellularLocation>
</comment>
<comment type="catalytic activity">
    <reaction evidence="1">
        <text>Hydrolysis of terminal non-reducing beta-D-fructofuranoside residues in beta-D-fructofuranosides.</text>
        <dbReference type="EC" id="3.2.1.26"/>
    </reaction>
</comment>
<evidence type="ECO:0000313" key="23">
    <source>
        <dbReference type="Proteomes" id="UP001372338"/>
    </source>
</evidence>
<dbReference type="Gene3D" id="2.115.10.20">
    <property type="entry name" value="Glycosyl hydrolase domain, family 43"/>
    <property type="match status" value="1"/>
</dbReference>
<evidence type="ECO:0000313" key="22">
    <source>
        <dbReference type="EMBL" id="KAK7247099.1"/>
    </source>
</evidence>
<evidence type="ECO:0000256" key="12">
    <source>
        <dbReference type="ARBA" id="ARBA00023211"/>
    </source>
</evidence>
<dbReference type="FunFam" id="2.115.10.20:FF:000001">
    <property type="entry name" value="Beta-fructofuranosidase, insoluble isoenzyme CWINV1"/>
    <property type="match status" value="1"/>
</dbReference>
<evidence type="ECO:0000256" key="8">
    <source>
        <dbReference type="ARBA" id="ARBA00022801"/>
    </source>
</evidence>
<evidence type="ECO:0000256" key="13">
    <source>
        <dbReference type="ARBA" id="ARBA00023295"/>
    </source>
</evidence>
<dbReference type="GO" id="GO:0016020">
    <property type="term" value="C:membrane"/>
    <property type="evidence" value="ECO:0007669"/>
    <property type="project" value="UniProtKB-SubCell"/>
</dbReference>
<dbReference type="GO" id="GO:0005975">
    <property type="term" value="P:carbohydrate metabolic process"/>
    <property type="evidence" value="ECO:0007669"/>
    <property type="project" value="InterPro"/>
</dbReference>
<evidence type="ECO:0000256" key="9">
    <source>
        <dbReference type="ARBA" id="ARBA00022968"/>
    </source>
</evidence>
<evidence type="ECO:0000256" key="11">
    <source>
        <dbReference type="ARBA" id="ARBA00023136"/>
    </source>
</evidence>
<dbReference type="InterPro" id="IPR013148">
    <property type="entry name" value="Glyco_hydro_32_N"/>
</dbReference>
<dbReference type="AlphaFoldDB" id="A0AAN9E628"/>
<dbReference type="FunFam" id="2.60.120.560:FF:000002">
    <property type="entry name" value="Beta-fructofuranosidase, insoluble isoenzyme CWINV1"/>
    <property type="match status" value="1"/>
</dbReference>
<dbReference type="SUPFAM" id="SSF49899">
    <property type="entry name" value="Concanavalin A-like lectins/glucanases"/>
    <property type="match status" value="1"/>
</dbReference>
<dbReference type="EMBL" id="JAYWIO010000008">
    <property type="protein sequence ID" value="KAK7247099.1"/>
    <property type="molecule type" value="Genomic_DNA"/>
</dbReference>
<evidence type="ECO:0000256" key="19">
    <source>
        <dbReference type="SAM" id="SignalP"/>
    </source>
</evidence>
<dbReference type="GO" id="GO:0004564">
    <property type="term" value="F:beta-fructofuranosidase activity"/>
    <property type="evidence" value="ECO:0007669"/>
    <property type="project" value="UniProtKB-EC"/>
</dbReference>
<dbReference type="SMART" id="SM00640">
    <property type="entry name" value="Glyco_32"/>
    <property type="match status" value="1"/>
</dbReference>
<evidence type="ECO:0000256" key="6">
    <source>
        <dbReference type="ARBA" id="ARBA00022554"/>
    </source>
</evidence>
<reference evidence="22 23" key="1">
    <citation type="submission" date="2024-01" db="EMBL/GenBank/DDBJ databases">
        <title>The genomes of 5 underutilized Papilionoideae crops provide insights into root nodulation and disease resistanc.</title>
        <authorList>
            <person name="Yuan L."/>
        </authorList>
    </citation>
    <scope>NUCLEOTIDE SEQUENCE [LARGE SCALE GENOMIC DNA]</scope>
    <source>
        <strain evidence="22">ZHUSHIDOU_FW_LH</strain>
        <tissue evidence="22">Leaf</tissue>
    </source>
</reference>
<comment type="pathway">
    <text evidence="4">Glycan biosynthesis; sucrose metabolism.</text>
</comment>
<evidence type="ECO:0000256" key="2">
    <source>
        <dbReference type="ARBA" id="ARBA00004410"/>
    </source>
</evidence>
<dbReference type="Gene3D" id="2.60.120.560">
    <property type="entry name" value="Exo-inulinase, domain 1"/>
    <property type="match status" value="1"/>
</dbReference>
<comment type="caution">
    <text evidence="22">The sequence shown here is derived from an EMBL/GenBank/DDBJ whole genome shotgun (WGS) entry which is preliminary data.</text>
</comment>
<dbReference type="InterPro" id="IPR050551">
    <property type="entry name" value="Fructan_Metab_Enzymes"/>
</dbReference>
<dbReference type="CDD" id="cd18624">
    <property type="entry name" value="GH32_Fruct1-like"/>
    <property type="match status" value="1"/>
</dbReference>
<evidence type="ECO:0000256" key="4">
    <source>
        <dbReference type="ARBA" id="ARBA00004914"/>
    </source>
</evidence>
<feature type="chain" id="PRO_5042895145" description="Acid beta-fructofuranosidase" evidence="19">
    <location>
        <begin position="21"/>
        <end position="565"/>
    </location>
</feature>
<evidence type="ECO:0000259" key="20">
    <source>
        <dbReference type="Pfam" id="PF00251"/>
    </source>
</evidence>
<keyword evidence="19" id="KW-0732">Signal</keyword>
<evidence type="ECO:0000256" key="10">
    <source>
        <dbReference type="ARBA" id="ARBA00022989"/>
    </source>
</evidence>
<keyword evidence="13 18" id="KW-0326">Glycosidase</keyword>
<keyword evidence="10" id="KW-1133">Transmembrane helix</keyword>
<dbReference type="PANTHER" id="PTHR31953">
    <property type="entry name" value="BETA-FRUCTOFURANOSIDASE, INSOLUBLE ISOENZYME CWINV1-RELATED"/>
    <property type="match status" value="1"/>
</dbReference>
<evidence type="ECO:0000256" key="16">
    <source>
        <dbReference type="ARBA" id="ARBA00080776"/>
    </source>
</evidence>
<evidence type="ECO:0000256" key="14">
    <source>
        <dbReference type="ARBA" id="ARBA00069269"/>
    </source>
</evidence>
<feature type="domain" description="Glycosyl hydrolase family 32 C-terminal" evidence="21">
    <location>
        <begin position="366"/>
        <end position="558"/>
    </location>
</feature>
<dbReference type="InterPro" id="IPR013189">
    <property type="entry name" value="Glyco_hydro_32_C"/>
</dbReference>
<protein>
    <recommendedName>
        <fullName evidence="14">Acid beta-fructofuranosidase</fullName>
    </recommendedName>
    <alternativeName>
        <fullName evidence="17">Acid invertase</fullName>
    </alternativeName>
    <alternativeName>
        <fullName evidence="15">Acid sucrose hydrolase</fullName>
    </alternativeName>
    <alternativeName>
        <fullName evidence="16">Vacuolar invertase</fullName>
    </alternativeName>
</protein>
<evidence type="ECO:0000256" key="7">
    <source>
        <dbReference type="ARBA" id="ARBA00022692"/>
    </source>
</evidence>
<sequence length="565" mass="64059">MSIIQYLFWLLLLLVSTAAAAESPGTPFLLQEAGKFQSSLSPYRTAYHFQSRKNWMNGPFTYKGLYHLFYQYNPKGVIPGTIVWAHSVSSDLVNWAPLDIAISPSKPYDIKGCWSGSTTIVHGKPAILYTGANQLRKQSQNLAYPRNLSDPYLREWVKSSQNPLMAPTIGNGINANSFRDPTTAWLGKDKHWRVLIGSKRNTRGLAILYRSRDFIHWVKAKHPLHFTLGTGMWECPDFYPVSNNSQVGLDTSGDDNQVRHVLKVSLDDDKHDYYMIGTYNTANDRFIPDRNFEDRKSFLRYDYGKYYASKTFYDEAKKRRILLSWANESSAIKDDKKKGWSGIHTIPRVLWLHKAGKQLVQWPIAEIEKLRTNGVNWPIKVLKGGELLQIDGVTTTQADVEVSFEVTKYGEAEVLDYMTDPQILCSRNASSNRRGLGPFGLLVFASKGLREFTSVFFQIFRHQHKNLVLFCSNQQMSSLNTGTDKTTYGTFVNVDPLHEKLSLKSLIDHSVVESFGAAGRACITARVYPTLAINNKAHLYTFNNGTAHVKITKLSAWSMKKAQIN</sequence>
<name>A0AAN9E628_CROPI</name>
<dbReference type="Pfam" id="PF00251">
    <property type="entry name" value="Glyco_hydro_32N"/>
    <property type="match status" value="1"/>
</dbReference>
<dbReference type="Proteomes" id="UP001372338">
    <property type="component" value="Unassembled WGS sequence"/>
</dbReference>
<keyword evidence="6" id="KW-0926">Vacuole</keyword>
<keyword evidence="8 18" id="KW-0378">Hydrolase</keyword>
<evidence type="ECO:0000256" key="5">
    <source>
        <dbReference type="ARBA" id="ARBA00009902"/>
    </source>
</evidence>
<feature type="signal peptide" evidence="19">
    <location>
        <begin position="1"/>
        <end position="20"/>
    </location>
</feature>